<protein>
    <submittedName>
        <fullName evidence="2">Uncharacterized protein (TIGR02001 family)</fullName>
    </submittedName>
</protein>
<feature type="chain" id="PRO_5030660662" evidence="1">
    <location>
        <begin position="27"/>
        <end position="256"/>
    </location>
</feature>
<organism evidence="2 3">
    <name type="scientific">Quisquiliibacterium transsilvanicum</name>
    <dbReference type="NCBI Taxonomy" id="1549638"/>
    <lineage>
        <taxon>Bacteria</taxon>
        <taxon>Pseudomonadati</taxon>
        <taxon>Pseudomonadota</taxon>
        <taxon>Betaproteobacteria</taxon>
        <taxon>Burkholderiales</taxon>
        <taxon>Burkholderiaceae</taxon>
        <taxon>Quisquiliibacterium</taxon>
    </lineage>
</organism>
<dbReference type="Pfam" id="PF09694">
    <property type="entry name" value="Gcw_chp"/>
    <property type="match status" value="1"/>
</dbReference>
<evidence type="ECO:0000313" key="3">
    <source>
        <dbReference type="Proteomes" id="UP000532440"/>
    </source>
</evidence>
<reference evidence="2 3" key="1">
    <citation type="submission" date="2020-08" db="EMBL/GenBank/DDBJ databases">
        <title>Genomic Encyclopedia of Type Strains, Phase IV (KMG-IV): sequencing the most valuable type-strain genomes for metagenomic binning, comparative biology and taxonomic classification.</title>
        <authorList>
            <person name="Goeker M."/>
        </authorList>
    </citation>
    <scope>NUCLEOTIDE SEQUENCE [LARGE SCALE GENOMIC DNA]</scope>
    <source>
        <strain evidence="2 3">DSM 29781</strain>
    </source>
</reference>
<gene>
    <name evidence="2" type="ORF">HNQ70_002907</name>
</gene>
<feature type="signal peptide" evidence="1">
    <location>
        <begin position="1"/>
        <end position="26"/>
    </location>
</feature>
<proteinExistence type="predicted"/>
<dbReference type="EMBL" id="JACHGB010000005">
    <property type="protein sequence ID" value="MBB5272884.1"/>
    <property type="molecule type" value="Genomic_DNA"/>
</dbReference>
<dbReference type="InterPro" id="IPR010239">
    <property type="entry name" value="CHP02001"/>
</dbReference>
<dbReference type="RefSeq" id="WP_183968853.1">
    <property type="nucleotide sequence ID" value="NZ_BAABEW010000012.1"/>
</dbReference>
<sequence>MNKLIAVAGFAATVSTLAALPSVAVAQDKAAESPHTFAGNMSLVSEYRFRGLAQTDFRPALQGGFDYSHASGFYLGTWASNISWLSDAGAGSGSSLELDVYGGYRGKVGEFGYDVGLLQYYYPGNFSAWTGAGNPKPNTLEAYVAGSWQMLTVKYSHAVSDLFGTPDSKGSNYLELNGAFDVGAGFGLAAHVGRQKVKNASACTYTDWKLGLTKSFVGLDWGLAYVDTNAKDACYMNYRNKNLGKEALVLSVGKTF</sequence>
<comment type="caution">
    <text evidence="2">The sequence shown here is derived from an EMBL/GenBank/DDBJ whole genome shotgun (WGS) entry which is preliminary data.</text>
</comment>
<dbReference type="NCBIfam" id="TIGR02001">
    <property type="entry name" value="gcw_chp"/>
    <property type="match status" value="1"/>
</dbReference>
<name>A0A7W8HIU4_9BURK</name>
<evidence type="ECO:0000256" key="1">
    <source>
        <dbReference type="SAM" id="SignalP"/>
    </source>
</evidence>
<keyword evidence="3" id="KW-1185">Reference proteome</keyword>
<accession>A0A7W8HIU4</accession>
<dbReference type="AlphaFoldDB" id="A0A7W8HIU4"/>
<dbReference type="Proteomes" id="UP000532440">
    <property type="component" value="Unassembled WGS sequence"/>
</dbReference>
<keyword evidence="1" id="KW-0732">Signal</keyword>
<evidence type="ECO:0000313" key="2">
    <source>
        <dbReference type="EMBL" id="MBB5272884.1"/>
    </source>
</evidence>